<proteinExistence type="predicted"/>
<keyword evidence="1" id="KW-0812">Transmembrane</keyword>
<dbReference type="RefSeq" id="WP_061523121.1">
    <property type="nucleotide sequence ID" value="NZ_JANBMN010000013.1"/>
</dbReference>
<evidence type="ECO:0000256" key="1">
    <source>
        <dbReference type="SAM" id="Phobius"/>
    </source>
</evidence>
<dbReference type="OrthoDB" id="7870017at2"/>
<keyword evidence="1" id="KW-0472">Membrane</keyword>
<sequence>MSISMQMIWIILGCMIVTIVPRIVPFIFVRNIQMPELALKWLSFIPLCILTALVTEGMIVKTNHALAFDWKSIIVLIPTLLCAMWTKSLSVTVITGVVLMAAVRLIW</sequence>
<gene>
    <name evidence="2" type="ORF">AXI58_04220</name>
</gene>
<dbReference type="STRING" id="1793963.AXI58_04220"/>
<evidence type="ECO:0000313" key="2">
    <source>
        <dbReference type="EMBL" id="KXZ13720.1"/>
    </source>
</evidence>
<protein>
    <submittedName>
        <fullName evidence="2">Branched-chain amino acid transporter AzlD</fullName>
    </submittedName>
</protein>
<comment type="caution">
    <text evidence="2">The sequence shown here is derived from an EMBL/GenBank/DDBJ whole genome shotgun (WGS) entry which is preliminary data.</text>
</comment>
<dbReference type="Proteomes" id="UP000075430">
    <property type="component" value="Unassembled WGS sequence"/>
</dbReference>
<dbReference type="Pfam" id="PF05437">
    <property type="entry name" value="AzlD"/>
    <property type="match status" value="1"/>
</dbReference>
<feature type="transmembrane region" description="Helical" evidence="1">
    <location>
        <begin position="6"/>
        <end position="29"/>
    </location>
</feature>
<keyword evidence="3" id="KW-1185">Reference proteome</keyword>
<dbReference type="EMBL" id="LSBA01000037">
    <property type="protein sequence ID" value="KXZ13720.1"/>
    <property type="molecule type" value="Genomic_DNA"/>
</dbReference>
<dbReference type="InterPro" id="IPR008407">
    <property type="entry name" value="Brnchd-chn_aa_trnsp_AzlD"/>
</dbReference>
<name>A0A150F4J0_9BACI</name>
<organism evidence="2 3">
    <name type="scientific">Bacillus nakamurai</name>
    <dbReference type="NCBI Taxonomy" id="1793963"/>
    <lineage>
        <taxon>Bacteria</taxon>
        <taxon>Bacillati</taxon>
        <taxon>Bacillota</taxon>
        <taxon>Bacilli</taxon>
        <taxon>Bacillales</taxon>
        <taxon>Bacillaceae</taxon>
        <taxon>Bacillus</taxon>
    </lineage>
</organism>
<feature type="transmembrane region" description="Helical" evidence="1">
    <location>
        <begin position="41"/>
        <end position="60"/>
    </location>
</feature>
<feature type="transmembrane region" description="Helical" evidence="1">
    <location>
        <begin position="72"/>
        <end position="103"/>
    </location>
</feature>
<keyword evidence="1" id="KW-1133">Transmembrane helix</keyword>
<evidence type="ECO:0000313" key="3">
    <source>
        <dbReference type="Proteomes" id="UP000075430"/>
    </source>
</evidence>
<dbReference type="AlphaFoldDB" id="A0A150F4J0"/>
<reference evidence="3" key="1">
    <citation type="submission" date="2016-02" db="EMBL/GenBank/DDBJ databases">
        <authorList>
            <person name="Dunlap C."/>
        </authorList>
    </citation>
    <scope>NUCLEOTIDE SEQUENCE [LARGE SCALE GENOMIC DNA]</scope>
    <source>
        <strain evidence="3">NRRL B-41092</strain>
    </source>
</reference>
<accession>A0A150F4J0</accession>